<keyword evidence="2" id="KW-0378">Hydrolase</keyword>
<dbReference type="InterPro" id="IPR000073">
    <property type="entry name" value="AB_hydrolase_1"/>
</dbReference>
<dbReference type="OrthoDB" id="408373at2759"/>
<protein>
    <submittedName>
        <fullName evidence="2">Alpha/beta-hydrolase</fullName>
    </submittedName>
</protein>
<dbReference type="GO" id="GO:0016787">
    <property type="term" value="F:hydrolase activity"/>
    <property type="evidence" value="ECO:0007669"/>
    <property type="project" value="UniProtKB-KW"/>
</dbReference>
<proteinExistence type="predicted"/>
<dbReference type="STRING" id="1450537.A0A395I775"/>
<dbReference type="VEuPathDB" id="FungiDB:BO97DRAFT_411903"/>
<dbReference type="InterPro" id="IPR029058">
    <property type="entry name" value="AB_hydrolase_fold"/>
</dbReference>
<name>A0A395I775_ASPHC</name>
<keyword evidence="3" id="KW-1185">Reference proteome</keyword>
<dbReference type="PANTHER" id="PTHR37017">
    <property type="entry name" value="AB HYDROLASE-1 DOMAIN-CONTAINING PROTEIN-RELATED"/>
    <property type="match status" value="1"/>
</dbReference>
<dbReference type="InterPro" id="IPR052897">
    <property type="entry name" value="Sec-Metab_Biosynth_Hydrolase"/>
</dbReference>
<dbReference type="Gene3D" id="3.40.50.1820">
    <property type="entry name" value="alpha/beta hydrolase"/>
    <property type="match status" value="1"/>
</dbReference>
<evidence type="ECO:0000313" key="3">
    <source>
        <dbReference type="Proteomes" id="UP000248961"/>
    </source>
</evidence>
<feature type="domain" description="AB hydrolase-1" evidence="1">
    <location>
        <begin position="14"/>
        <end position="231"/>
    </location>
</feature>
<dbReference type="EMBL" id="KZ824272">
    <property type="protein sequence ID" value="RAL15143.1"/>
    <property type="molecule type" value="Genomic_DNA"/>
</dbReference>
<gene>
    <name evidence="2" type="ORF">BO97DRAFT_411903</name>
</gene>
<reference evidence="2 3" key="1">
    <citation type="submission" date="2018-02" db="EMBL/GenBank/DDBJ databases">
        <title>The genomes of Aspergillus section Nigri reveals drivers in fungal speciation.</title>
        <authorList>
            <consortium name="DOE Joint Genome Institute"/>
            <person name="Vesth T.C."/>
            <person name="Nybo J."/>
            <person name="Theobald S."/>
            <person name="Brandl J."/>
            <person name="Frisvad J.C."/>
            <person name="Nielsen K.F."/>
            <person name="Lyhne E.K."/>
            <person name="Kogle M.E."/>
            <person name="Kuo A."/>
            <person name="Riley R."/>
            <person name="Clum A."/>
            <person name="Nolan M."/>
            <person name="Lipzen A."/>
            <person name="Salamov A."/>
            <person name="Henrissat B."/>
            <person name="Wiebenga A."/>
            <person name="De vries R.P."/>
            <person name="Grigoriev I.V."/>
            <person name="Mortensen U.H."/>
            <person name="Andersen M.R."/>
            <person name="Baker S.E."/>
        </authorList>
    </citation>
    <scope>NUCLEOTIDE SEQUENCE [LARGE SCALE GENOMIC DNA]</scope>
    <source>
        <strain evidence="2 3">CBS 101889</strain>
    </source>
</reference>
<evidence type="ECO:0000259" key="1">
    <source>
        <dbReference type="Pfam" id="PF12697"/>
    </source>
</evidence>
<dbReference type="Pfam" id="PF12697">
    <property type="entry name" value="Abhydrolase_6"/>
    <property type="match status" value="1"/>
</dbReference>
<dbReference type="AlphaFoldDB" id="A0A395I775"/>
<dbReference type="Proteomes" id="UP000248961">
    <property type="component" value="Unassembled WGS sequence"/>
</dbReference>
<sequence>MATALPSPGSKPIIVVVTGAWHIPKHYSALASRLRALGHEVLIARLPSMNDACPPNAGLYTDTEHIRSYVENLTDAGHTVLVLMHSYGGMVVCNALVGLDTNTRKQAKLPSGVVRLIYMCAHIVKEGTSLYTIPPPALREQILHSLVIIKENGLAHCRRELVIGPGLQGPELDAYVADLVPWNAQAMYQITTAAAWRDIPVSYIMTMQDKMMSIDYQKKMVEGARAEGREVELFEVQSSRIPHAESTAEIVDIVHEIASREAE</sequence>
<evidence type="ECO:0000313" key="2">
    <source>
        <dbReference type="EMBL" id="RAL15143.1"/>
    </source>
</evidence>
<dbReference type="GeneID" id="37200484"/>
<dbReference type="SUPFAM" id="SSF53474">
    <property type="entry name" value="alpha/beta-Hydrolases"/>
    <property type="match status" value="1"/>
</dbReference>
<accession>A0A395I775</accession>
<dbReference type="PANTHER" id="PTHR37017:SF10">
    <property type="entry name" value="AB HYDROLASE-1 DOMAIN-CONTAINING PROTEIN"/>
    <property type="match status" value="1"/>
</dbReference>
<dbReference type="RefSeq" id="XP_025554297.1">
    <property type="nucleotide sequence ID" value="XM_025696195.1"/>
</dbReference>
<organism evidence="2 3">
    <name type="scientific">Aspergillus homomorphus (strain CBS 101889)</name>
    <dbReference type="NCBI Taxonomy" id="1450537"/>
    <lineage>
        <taxon>Eukaryota</taxon>
        <taxon>Fungi</taxon>
        <taxon>Dikarya</taxon>
        <taxon>Ascomycota</taxon>
        <taxon>Pezizomycotina</taxon>
        <taxon>Eurotiomycetes</taxon>
        <taxon>Eurotiomycetidae</taxon>
        <taxon>Eurotiales</taxon>
        <taxon>Aspergillaceae</taxon>
        <taxon>Aspergillus</taxon>
        <taxon>Aspergillus subgen. Circumdati</taxon>
    </lineage>
</organism>